<organism evidence="2 3">
    <name type="scientific">Noviherbaspirillum denitrificans</name>
    <dbReference type="NCBI Taxonomy" id="1968433"/>
    <lineage>
        <taxon>Bacteria</taxon>
        <taxon>Pseudomonadati</taxon>
        <taxon>Pseudomonadota</taxon>
        <taxon>Betaproteobacteria</taxon>
        <taxon>Burkholderiales</taxon>
        <taxon>Oxalobacteraceae</taxon>
        <taxon>Noviherbaspirillum</taxon>
    </lineage>
</organism>
<reference evidence="2 3" key="1">
    <citation type="submission" date="2016-02" db="EMBL/GenBank/DDBJ databases">
        <authorList>
            <person name="Wen L."/>
            <person name="He K."/>
            <person name="Yang H."/>
        </authorList>
    </citation>
    <scope>NUCLEOTIDE SEQUENCE [LARGE SCALE GENOMIC DNA]</scope>
    <source>
        <strain evidence="2 3">TSA40</strain>
    </source>
</reference>
<protein>
    <recommendedName>
        <fullName evidence="4">CzcE family metal-binding protein</fullName>
    </recommendedName>
</protein>
<keyword evidence="3" id="KW-1185">Reference proteome</keyword>
<dbReference type="Proteomes" id="UP000197535">
    <property type="component" value="Unassembled WGS sequence"/>
</dbReference>
<dbReference type="InterPro" id="IPR038674">
    <property type="entry name" value="CzcE_sf"/>
</dbReference>
<gene>
    <name evidence="2" type="ORF">AYR66_09415</name>
</gene>
<accession>A0A254TAK7</accession>
<evidence type="ECO:0008006" key="4">
    <source>
        <dbReference type="Google" id="ProtNLM"/>
    </source>
</evidence>
<dbReference type="PROSITE" id="PS51257">
    <property type="entry name" value="PROKAR_LIPOPROTEIN"/>
    <property type="match status" value="1"/>
</dbReference>
<name>A0A254TAK7_9BURK</name>
<evidence type="ECO:0000256" key="1">
    <source>
        <dbReference type="SAM" id="SignalP"/>
    </source>
</evidence>
<feature type="chain" id="PRO_5012513338" description="CzcE family metal-binding protein" evidence="1">
    <location>
        <begin position="19"/>
        <end position="115"/>
    </location>
</feature>
<dbReference type="EMBL" id="LSTO01000001">
    <property type="protein sequence ID" value="OWW19686.1"/>
    <property type="molecule type" value="Genomic_DNA"/>
</dbReference>
<feature type="signal peptide" evidence="1">
    <location>
        <begin position="1"/>
        <end position="18"/>
    </location>
</feature>
<proteinExistence type="predicted"/>
<evidence type="ECO:0000313" key="3">
    <source>
        <dbReference type="Proteomes" id="UP000197535"/>
    </source>
</evidence>
<dbReference type="Gene3D" id="2.60.40.2280">
    <property type="entry name" value="Heavy-metal resistance protein CzcE"/>
    <property type="match status" value="1"/>
</dbReference>
<evidence type="ECO:0000313" key="2">
    <source>
        <dbReference type="EMBL" id="OWW19686.1"/>
    </source>
</evidence>
<comment type="caution">
    <text evidence="2">The sequence shown here is derived from an EMBL/GenBank/DDBJ whole genome shotgun (WGS) entry which is preliminary data.</text>
</comment>
<dbReference type="RefSeq" id="WP_088706591.1">
    <property type="nucleotide sequence ID" value="NZ_LSTO01000001.1"/>
</dbReference>
<dbReference type="AlphaFoldDB" id="A0A254TAK7"/>
<dbReference type="InterPro" id="IPR031560">
    <property type="entry name" value="CzcE"/>
</dbReference>
<keyword evidence="1" id="KW-0732">Signal</keyword>
<sequence length="115" mass="12390">MNCRYLPFCAVTLLSACAHINQDMPVGLLGDPAPVEAATQTIVISPQTKWVNVTGGDIVRFDVGDKSFAWAFNVGTGISRFDLSRVAPPGVLGRTLYVYMAPDPRYIGGGERDSQ</sequence>
<dbReference type="Pfam" id="PF16986">
    <property type="entry name" value="CzcE"/>
    <property type="match status" value="1"/>
</dbReference>
<dbReference type="OrthoDB" id="8781507at2"/>